<protein>
    <recommendedName>
        <fullName evidence="1">F-box domain-containing protein</fullName>
    </recommendedName>
</protein>
<dbReference type="EMBL" id="KT428292">
    <property type="protein sequence ID" value="ALH06821.1"/>
    <property type="molecule type" value="Genomic_DNA"/>
</dbReference>
<reference evidence="2" key="1">
    <citation type="journal article" date="2015" name="Genome Announc.">
        <title>Complete Genome Sequence of a New Member of the Marseilleviridae Recovered from the Brackish Submarine Spring in the Cassis Port-Miou Calanque, France.</title>
        <authorList>
            <person name="Doutre G."/>
            <person name="Arfib B."/>
            <person name="Rochette P."/>
            <person name="Claverie J.M."/>
            <person name="Bonin P."/>
            <person name="Abergel C."/>
        </authorList>
    </citation>
    <scope>NUCLEOTIDE SEQUENCE [LARGE SCALE GENOMIC DNA]</scope>
    <source>
        <strain evidence="2">1</strain>
    </source>
</reference>
<dbReference type="InterPro" id="IPR001810">
    <property type="entry name" value="F-box_dom"/>
</dbReference>
<dbReference type="Proteomes" id="UP000319438">
    <property type="component" value="Segment"/>
</dbReference>
<evidence type="ECO:0000313" key="2">
    <source>
        <dbReference type="EMBL" id="ALH06821.1"/>
    </source>
</evidence>
<organism evidence="2 3">
    <name type="scientific">Port-miou virus</name>
    <dbReference type="NCBI Taxonomy" id="1733873"/>
    <lineage>
        <taxon>Viruses</taxon>
        <taxon>Varidnaviria</taxon>
        <taxon>Bamfordvirae</taxon>
        <taxon>Nucleocytoviricota</taxon>
        <taxon>Megaviricetes</taxon>
        <taxon>Pimascovirales</taxon>
        <taxon>Pimascovirales incertae sedis</taxon>
        <taxon>Marseilleviridae</taxon>
        <taxon>Losannavirus</taxon>
        <taxon>Losannavirus lausannense</taxon>
        <taxon>Lausannevirus</taxon>
    </lineage>
</organism>
<feature type="domain" description="F-box" evidence="1">
    <location>
        <begin position="33"/>
        <end position="72"/>
    </location>
</feature>
<dbReference type="Gene3D" id="1.20.1280.50">
    <property type="match status" value="1"/>
</dbReference>
<sequence length="173" mass="20914">MKKYVRLSDKCLRDRRNKKDTNEIYFLYICLMEELPEEVLLRIFSFCGQRATFELGKACTLFRRLSVDPFLVKEFGHKKRMFAQSERRWFFSMMTRVEVTYCFLSSLQKNETKKILVRGNRIKDFRRDVSNTHMSPPHKLIIYYDFKNKIRPKDDEILSTFKIYYVKSAVDIS</sequence>
<gene>
    <name evidence="2" type="ORF">PMV_123</name>
</gene>
<evidence type="ECO:0000313" key="3">
    <source>
        <dbReference type="Proteomes" id="UP000319438"/>
    </source>
</evidence>
<dbReference type="SUPFAM" id="SSF81383">
    <property type="entry name" value="F-box domain"/>
    <property type="match status" value="1"/>
</dbReference>
<evidence type="ECO:0000259" key="1">
    <source>
        <dbReference type="Pfam" id="PF12937"/>
    </source>
</evidence>
<dbReference type="Pfam" id="PF12937">
    <property type="entry name" value="F-box-like"/>
    <property type="match status" value="1"/>
</dbReference>
<name>A0A0N9PUC0_9VIRU</name>
<proteinExistence type="predicted"/>
<accession>A0A0N9PUC0</accession>
<dbReference type="InterPro" id="IPR036047">
    <property type="entry name" value="F-box-like_dom_sf"/>
</dbReference>